<feature type="coiled-coil region" evidence="1">
    <location>
        <begin position="264"/>
        <end position="487"/>
    </location>
</feature>
<feature type="compositionally biased region" description="Low complexity" evidence="2">
    <location>
        <begin position="1376"/>
        <end position="1385"/>
    </location>
</feature>
<accession>A0AAV2IFA8</accession>
<dbReference type="Proteomes" id="UP001497497">
    <property type="component" value="Unassembled WGS sequence"/>
</dbReference>
<keyword evidence="4" id="KW-1185">Reference proteome</keyword>
<feature type="compositionally biased region" description="Basic and acidic residues" evidence="2">
    <location>
        <begin position="1495"/>
        <end position="1525"/>
    </location>
</feature>
<feature type="compositionally biased region" description="Basic and acidic residues" evidence="2">
    <location>
        <begin position="1680"/>
        <end position="1689"/>
    </location>
</feature>
<feature type="region of interest" description="Disordered" evidence="2">
    <location>
        <begin position="2368"/>
        <end position="2401"/>
    </location>
</feature>
<feature type="compositionally biased region" description="Polar residues" evidence="2">
    <location>
        <begin position="1255"/>
        <end position="1265"/>
    </location>
</feature>
<feature type="region of interest" description="Disordered" evidence="2">
    <location>
        <begin position="1711"/>
        <end position="1736"/>
    </location>
</feature>
<feature type="region of interest" description="Disordered" evidence="2">
    <location>
        <begin position="1667"/>
        <end position="1692"/>
    </location>
</feature>
<feature type="compositionally biased region" description="Polar residues" evidence="2">
    <location>
        <begin position="1290"/>
        <end position="1300"/>
    </location>
</feature>
<feature type="compositionally biased region" description="Polar residues" evidence="2">
    <location>
        <begin position="774"/>
        <end position="784"/>
    </location>
</feature>
<feature type="compositionally biased region" description="Basic and acidic residues" evidence="2">
    <location>
        <begin position="1538"/>
        <end position="1547"/>
    </location>
</feature>
<feature type="compositionally biased region" description="Basic and acidic residues" evidence="2">
    <location>
        <begin position="1135"/>
        <end position="1254"/>
    </location>
</feature>
<feature type="compositionally biased region" description="Basic and acidic residues" evidence="2">
    <location>
        <begin position="1392"/>
        <end position="1424"/>
    </location>
</feature>
<evidence type="ECO:0000313" key="4">
    <source>
        <dbReference type="Proteomes" id="UP001497497"/>
    </source>
</evidence>
<feature type="compositionally biased region" description="Basic and acidic residues" evidence="2">
    <location>
        <begin position="1098"/>
        <end position="1107"/>
    </location>
</feature>
<protein>
    <submittedName>
        <fullName evidence="3">Uncharacterized protein</fullName>
    </submittedName>
</protein>
<feature type="region of interest" description="Disordered" evidence="2">
    <location>
        <begin position="2105"/>
        <end position="2146"/>
    </location>
</feature>
<feature type="region of interest" description="Disordered" evidence="2">
    <location>
        <begin position="2000"/>
        <end position="2019"/>
    </location>
</feature>
<comment type="caution">
    <text evidence="3">The sequence shown here is derived from an EMBL/GenBank/DDBJ whole genome shotgun (WGS) entry which is preliminary data.</text>
</comment>
<name>A0AAV2IFA8_LYMST</name>
<evidence type="ECO:0000256" key="2">
    <source>
        <dbReference type="SAM" id="MobiDB-lite"/>
    </source>
</evidence>
<proteinExistence type="predicted"/>
<feature type="compositionally biased region" description="Basic residues" evidence="2">
    <location>
        <begin position="1558"/>
        <end position="1576"/>
    </location>
</feature>
<feature type="compositionally biased region" description="Polar residues" evidence="2">
    <location>
        <begin position="640"/>
        <end position="654"/>
    </location>
</feature>
<sequence length="2651" mass="298634">MSEAPCVASKQQNMLSFDDDGFNVSECGPQHSTQNKNQRPQSSTHGNVSSYSPHKPNPKASQKRCVSRQQQSGSNCQGQDFQGDGGLGRGEHSSDSDTSLQSNNGLVNTRPSAAEENMLNPNWHRIPESILGEFESFGIPQHPSVNTCNNSSDKNQSMNDKKIPTSQGLTWYITQSSKIGQIGDGVTEGPPVSVHSEAVSWSPGSTAVFLEQDIISKQRHEIQILMEELGTRDQELNDLVSSHQKQVQAWELEREKYISLHSRLRNYEDELIRSDRQLKEALAEMTRVSEQRDADAMEFKRTQDEMEKLADRIKENSLYIKDMEFQNKALNSSIKDLMSTRKHLEKRELDLLKLIEEKECSLSEKRIEGSKLRDHIQFLERRCEELEEKNVNLTTESSAWKRKYCQAKDEADKLLTANGQKEDNIQKMTQQLHESLQQAIALQKALFTSCEREKCKEEVMYSLRKQHKRTMQELQNIRELYDRQNRDMTLYHLSVKEKETKEAQKKIDEDFLRMKLDEEKQSKREGECMNHVDNKFKRDKNMSSHKDRPQLSIQESEDSTCYQVKVKKECQIPSCQDRGDDTEVIESPTYTSHEKNIHTIRCRNVATITSSTTQLSDDRETSSCRSRSRALTRSGMKKQPSLSESSCTQNISKNADNRSVRSCSDSRSSDAQARLPKKATRSRTTSPILTCYPSPQKGKQVMKNTFKRDESSSDASHLVSPSKFEDELTPADSDGMCHELKRDISRIGAEKFDVSPMLESKQLPQETKVPSKGSPKSSILNPRRSSFLRKDRIEKRISFSADDEGTPTPRECQKKKSVEFCTKSDHSGAACVTDDSPDTVALSPCAFKNECSHNSPVCLKPCRDSYGPARDPPALSKEPCVVVREPPSLSRVSCARPTPCRDPPAQAKDPCDAGKESQCPGRKFMCLVKAPCLNTEGHPAAAAPPAAVKPSPSIESTPAEKKAFLDTFKPSFHEKQFTFLEPKYPFSDQKTSEHESSSVDHVAVGGEKKSPSQSSIPSSRRKSSQQDFQPEERSFSRDRLPSSEKRHSSTEPIYRSERRSSSRRKTVSENKLTSGRVSPDEARSSLDPSKTSVSDPMHVSDEERNSEVEVIFQDLSSGDHETALDTKSSSFEHIPSAHDRKSSLHDRKSSLHDRKSSLHDRKSSLHDRKSSSHDRKSSSHDRKSSSYDRKPSLRERKLSSYERRLSSIHERKSSSLDTKPSSHERMPSFHDRQSSFHDHQSSVHDRPSSAHDHQSSLVDPQSSYDDNPVSIHDRQSSIHDRQSPVHDHQSSLVDPQSSYDDNPVSIHDRHSSIHDRQSSVHDPQLSLHDRQSSIQDHQSSHDHQSSFLDPQSSIFDHQSSIHDPQTSIHDRQSTIQDRQSSFQDRQSSRKPSSHERRSSARKSSSYERKPSSHERKPSAHDRKQSSHGRKSRENVHNPRQSSVSSTEITSSERKPSSEKRLSRHSHKAGIRKQSPVSRKSSLKKVSMVDLVDTPEDSRSSSSEDKPSVVERKPSVKEKHSVHERVPTSIIRNKSPSPEQRRPSRDSKTSPLVMVSPSVRRKHSSHAKRSSSKHCHSGRCTPEQNPPSRKASSDQVKCEGCCVGRKCCDKKCCVEKKCCSQHQNCKTMMWCTEIPQCPSKTCCHKHSPRRVTSNSNSGVIPRSVDKKVSYLDSSVSPQKPGSERFTEKSSHSAMQELQVSPVVVMNYPASKEAGEPQNKISLKSISPRPGVPQRKGKMKITVEYSDEEANQKADSIGNSSIGTQQGDITNITSLCKPKTQTFSECLKKCRSNFLKNESDLAEHHGIYSCKDSDILKHIETIQSAGKRFTPNTRRITHSIINDKYRYGRPSHRSFREDSLTSQNSIFDTVLDGRPHKYKTPRVDPFLGQQSYSKVCSTILPTDVGLYLSQQRGLYCNNNKSLDSQSDAENFSSNNKVKVEHLLEGQKKTGDTITVENQQEKLDGKIAPSNFSNNPSDHQKNKMEDVHSEDADDDSVNCSHNVERMSETSSQSSPTENGHRERNYFYSEATSTEEYSSSAEAKTSGSGIIGPVTVPISKPFTSTKGPSLYKQLSQIHYSEQTRRYEWVEPTGDRAEFYTDKTVNVVLKSEDRTSPGSHTNYDNNTGPKLQPNVVDETKSNSSSESLLMRKSSDSGLYSLDKQSFDRCHSNKTNNCNPLKDVLPLSHFARVYNQNNNSFCCEPACVARDHQCRAGDAQCPARDLTMTCHHQSTEDATQYSDGGPLCVPSDHSWQDSSLSEPGVECGEHLMPSHVPDPIVRRLNFDDMSLNDSIMPNPKVMTLTYDPYCDPCRDKPLYKGSKLGNGQSKEIQGLGEDMKNPCCKHDHDELCGPEQIHFFLNDRKSNIQGFLDDDDDVMVEDPGGHLNSSAIGSESESANNPPTSLPEYFKDISTLLADPNDDRSVADEDELCQDGDDCDDSSLVKHLKPNVNLVTTEYQTVEKDECWYLKDPPEKPISQADTQTHADYGEKADASVNPHKSITVMNQVSLGMVRDTHVPREIPRHNLISSTVKHYNIMNPEWPDSQLEDTRDSNSSTLPYQSNPRVPHWVYEESEDAAANHFDEKLSSFLEDPSHDFGRNEVLWNASLHHLPPTSPSTKLYKLLLQSQELLHSLEQSSAIPEALRIKVAVSSNRCL</sequence>
<feature type="compositionally biased region" description="Polar residues" evidence="2">
    <location>
        <begin position="2005"/>
        <end position="2014"/>
    </location>
</feature>
<reference evidence="3 4" key="1">
    <citation type="submission" date="2024-04" db="EMBL/GenBank/DDBJ databases">
        <authorList>
            <consortium name="Genoscope - CEA"/>
            <person name="William W."/>
        </authorList>
    </citation>
    <scope>NUCLEOTIDE SEQUENCE [LARGE SCALE GENOMIC DNA]</scope>
</reference>
<feature type="region of interest" description="Disordered" evidence="2">
    <location>
        <begin position="2538"/>
        <end position="2558"/>
    </location>
</feature>
<feature type="compositionally biased region" description="Basic and acidic residues" evidence="2">
    <location>
        <begin position="1450"/>
        <end position="1460"/>
    </location>
</feature>
<feature type="compositionally biased region" description="Low complexity" evidence="2">
    <location>
        <begin position="660"/>
        <end position="670"/>
    </location>
</feature>
<feature type="region of interest" description="Disordered" evidence="2">
    <location>
        <begin position="891"/>
        <end position="916"/>
    </location>
</feature>
<evidence type="ECO:0000313" key="3">
    <source>
        <dbReference type="EMBL" id="CAL1544484.1"/>
    </source>
</evidence>
<feature type="compositionally biased region" description="Low complexity" evidence="2">
    <location>
        <begin position="2136"/>
        <end position="2146"/>
    </location>
</feature>
<feature type="region of interest" description="Disordered" evidence="2">
    <location>
        <begin position="986"/>
        <end position="1593"/>
    </location>
</feature>
<feature type="compositionally biased region" description="Polar residues" evidence="2">
    <location>
        <begin position="2548"/>
        <end position="2558"/>
    </location>
</feature>
<feature type="compositionally biased region" description="Polar residues" evidence="2">
    <location>
        <begin position="2381"/>
        <end position="2397"/>
    </location>
</feature>
<feature type="compositionally biased region" description="Polar residues" evidence="2">
    <location>
        <begin position="96"/>
        <end position="108"/>
    </location>
</feature>
<feature type="region of interest" description="Disordered" evidence="2">
    <location>
        <begin position="937"/>
        <end position="967"/>
    </location>
</feature>
<gene>
    <name evidence="3" type="ORF">GSLYS_00017997001</name>
</gene>
<evidence type="ECO:0000256" key="1">
    <source>
        <dbReference type="SAM" id="Coils"/>
    </source>
</evidence>
<feature type="compositionally biased region" description="Basic and acidic residues" evidence="2">
    <location>
        <begin position="1030"/>
        <end position="1060"/>
    </location>
</feature>
<feature type="compositionally biased region" description="Polar residues" evidence="2">
    <location>
        <begin position="143"/>
        <end position="161"/>
    </location>
</feature>
<keyword evidence="1" id="KW-0175">Coiled coil</keyword>
<feature type="compositionally biased region" description="Basic and acidic residues" evidence="2">
    <location>
        <begin position="1306"/>
        <end position="1319"/>
    </location>
</feature>
<organism evidence="3 4">
    <name type="scientific">Lymnaea stagnalis</name>
    <name type="common">Great pond snail</name>
    <name type="synonym">Helix stagnalis</name>
    <dbReference type="NCBI Taxonomy" id="6523"/>
    <lineage>
        <taxon>Eukaryota</taxon>
        <taxon>Metazoa</taxon>
        <taxon>Spiralia</taxon>
        <taxon>Lophotrochozoa</taxon>
        <taxon>Mollusca</taxon>
        <taxon>Gastropoda</taxon>
        <taxon>Heterobranchia</taxon>
        <taxon>Euthyneura</taxon>
        <taxon>Panpulmonata</taxon>
        <taxon>Hygrophila</taxon>
        <taxon>Lymnaeoidea</taxon>
        <taxon>Lymnaeidae</taxon>
        <taxon>Lymnaea</taxon>
    </lineage>
</organism>
<feature type="compositionally biased region" description="Polar residues" evidence="2">
    <location>
        <begin position="30"/>
        <end position="52"/>
    </location>
</feature>
<feature type="compositionally biased region" description="Basic residues" evidence="2">
    <location>
        <begin position="1461"/>
        <end position="1470"/>
    </location>
</feature>
<feature type="compositionally biased region" description="Basic and acidic residues" evidence="2">
    <location>
        <begin position="522"/>
        <end position="549"/>
    </location>
</feature>
<feature type="compositionally biased region" description="Basic and acidic residues" evidence="2">
    <location>
        <begin position="1975"/>
        <end position="1987"/>
    </location>
</feature>
<feature type="region of interest" description="Disordered" evidence="2">
    <location>
        <begin position="611"/>
        <end position="735"/>
    </location>
</feature>
<feature type="region of interest" description="Disordered" evidence="2">
    <location>
        <begin position="1"/>
        <end position="108"/>
    </location>
</feature>
<dbReference type="EMBL" id="CAXITT010000625">
    <property type="protein sequence ID" value="CAL1544484.1"/>
    <property type="molecule type" value="Genomic_DNA"/>
</dbReference>
<feature type="compositionally biased region" description="Polar residues" evidence="2">
    <location>
        <begin position="67"/>
        <end position="76"/>
    </location>
</feature>
<feature type="region of interest" description="Disordered" evidence="2">
    <location>
        <begin position="1946"/>
        <end position="1995"/>
    </location>
</feature>
<feature type="region of interest" description="Disordered" evidence="2">
    <location>
        <begin position="142"/>
        <end position="161"/>
    </location>
</feature>
<feature type="region of interest" description="Disordered" evidence="2">
    <location>
        <begin position="522"/>
        <end position="558"/>
    </location>
</feature>
<feature type="compositionally biased region" description="Polar residues" evidence="2">
    <location>
        <begin position="2111"/>
        <end position="2124"/>
    </location>
</feature>
<feature type="compositionally biased region" description="Polar residues" evidence="2">
    <location>
        <begin position="1347"/>
        <end position="1367"/>
    </location>
</feature>
<feature type="region of interest" description="Disordered" evidence="2">
    <location>
        <begin position="753"/>
        <end position="793"/>
    </location>
</feature>
<feature type="compositionally biased region" description="Basic and acidic residues" evidence="2">
    <location>
        <begin position="1271"/>
        <end position="1289"/>
    </location>
</feature>